<gene>
    <name evidence="1" type="ORF">DPMN_019160</name>
</gene>
<reference evidence="1" key="2">
    <citation type="submission" date="2020-11" db="EMBL/GenBank/DDBJ databases">
        <authorList>
            <person name="McCartney M.A."/>
            <person name="Auch B."/>
            <person name="Kono T."/>
            <person name="Mallez S."/>
            <person name="Becker A."/>
            <person name="Gohl D.M."/>
            <person name="Silverstein K.A.T."/>
            <person name="Koren S."/>
            <person name="Bechman K.B."/>
            <person name="Herman A."/>
            <person name="Abrahante J.E."/>
            <person name="Garbe J."/>
        </authorList>
    </citation>
    <scope>NUCLEOTIDE SEQUENCE</scope>
    <source>
        <strain evidence="1">Duluth1</strain>
        <tissue evidence="1">Whole animal</tissue>
    </source>
</reference>
<comment type="caution">
    <text evidence="1">The sequence shown here is derived from an EMBL/GenBank/DDBJ whole genome shotgun (WGS) entry which is preliminary data.</text>
</comment>
<protein>
    <submittedName>
        <fullName evidence="1">Uncharacterized protein</fullName>
    </submittedName>
</protein>
<dbReference type="Proteomes" id="UP000828390">
    <property type="component" value="Unassembled WGS sequence"/>
</dbReference>
<organism evidence="1 2">
    <name type="scientific">Dreissena polymorpha</name>
    <name type="common">Zebra mussel</name>
    <name type="synonym">Mytilus polymorpha</name>
    <dbReference type="NCBI Taxonomy" id="45954"/>
    <lineage>
        <taxon>Eukaryota</taxon>
        <taxon>Metazoa</taxon>
        <taxon>Spiralia</taxon>
        <taxon>Lophotrochozoa</taxon>
        <taxon>Mollusca</taxon>
        <taxon>Bivalvia</taxon>
        <taxon>Autobranchia</taxon>
        <taxon>Heteroconchia</taxon>
        <taxon>Euheterodonta</taxon>
        <taxon>Imparidentia</taxon>
        <taxon>Neoheterodontei</taxon>
        <taxon>Myida</taxon>
        <taxon>Dreissenoidea</taxon>
        <taxon>Dreissenidae</taxon>
        <taxon>Dreissena</taxon>
    </lineage>
</organism>
<reference evidence="1" key="1">
    <citation type="journal article" date="2019" name="bioRxiv">
        <title>The Genome of the Zebra Mussel, Dreissena polymorpha: A Resource for Invasive Species Research.</title>
        <authorList>
            <person name="McCartney M.A."/>
            <person name="Auch B."/>
            <person name="Kono T."/>
            <person name="Mallez S."/>
            <person name="Zhang Y."/>
            <person name="Obille A."/>
            <person name="Becker A."/>
            <person name="Abrahante J.E."/>
            <person name="Garbe J."/>
            <person name="Badalamenti J.P."/>
            <person name="Herman A."/>
            <person name="Mangelson H."/>
            <person name="Liachko I."/>
            <person name="Sullivan S."/>
            <person name="Sone E.D."/>
            <person name="Koren S."/>
            <person name="Silverstein K.A.T."/>
            <person name="Beckman K.B."/>
            <person name="Gohl D.M."/>
        </authorList>
    </citation>
    <scope>NUCLEOTIDE SEQUENCE</scope>
    <source>
        <strain evidence="1">Duluth1</strain>
        <tissue evidence="1">Whole animal</tissue>
    </source>
</reference>
<evidence type="ECO:0000313" key="1">
    <source>
        <dbReference type="EMBL" id="KAH3895000.1"/>
    </source>
</evidence>
<proteinExistence type="predicted"/>
<keyword evidence="2" id="KW-1185">Reference proteome</keyword>
<name>A0A9D4NIP5_DREPO</name>
<evidence type="ECO:0000313" key="2">
    <source>
        <dbReference type="Proteomes" id="UP000828390"/>
    </source>
</evidence>
<sequence length="53" mass="5839">MCQVKSVHPALIAIWPKCPNLETSWARDDGWPLPKNFGCRADGRMLGVGSSKL</sequence>
<accession>A0A9D4NIP5</accession>
<dbReference type="AlphaFoldDB" id="A0A9D4NIP5"/>
<dbReference type="EMBL" id="JAIWYP010000001">
    <property type="protein sequence ID" value="KAH3895000.1"/>
    <property type="molecule type" value="Genomic_DNA"/>
</dbReference>